<gene>
    <name evidence="2" type="ORF">CLAFUR5_09340</name>
</gene>
<dbReference type="EMBL" id="CP090171">
    <property type="protein sequence ID" value="UJO22268.1"/>
    <property type="molecule type" value="Genomic_DNA"/>
</dbReference>
<feature type="compositionally biased region" description="Low complexity" evidence="1">
    <location>
        <begin position="76"/>
        <end position="87"/>
    </location>
</feature>
<feature type="compositionally biased region" description="Acidic residues" evidence="1">
    <location>
        <begin position="122"/>
        <end position="132"/>
    </location>
</feature>
<reference evidence="2" key="2">
    <citation type="journal article" date="2022" name="Microb. Genom.">
        <title>A chromosome-scale genome assembly of the tomato pathogen Cladosporium fulvum reveals a compartmentalized genome architecture and the presence of a dispensable chromosome.</title>
        <authorList>
            <person name="Zaccaron A.Z."/>
            <person name="Chen L.H."/>
            <person name="Samaras A."/>
            <person name="Stergiopoulos I."/>
        </authorList>
    </citation>
    <scope>NUCLEOTIDE SEQUENCE</scope>
    <source>
        <strain evidence="2">Race5_Kim</strain>
    </source>
</reference>
<keyword evidence="3" id="KW-1185">Reference proteome</keyword>
<evidence type="ECO:0000256" key="1">
    <source>
        <dbReference type="SAM" id="MobiDB-lite"/>
    </source>
</evidence>
<dbReference type="AlphaFoldDB" id="A0A9Q8UTX5"/>
<reference evidence="2" key="1">
    <citation type="submission" date="2021-12" db="EMBL/GenBank/DDBJ databases">
        <authorList>
            <person name="Zaccaron A."/>
            <person name="Stergiopoulos I."/>
        </authorList>
    </citation>
    <scope>NUCLEOTIDE SEQUENCE</scope>
    <source>
        <strain evidence="2">Race5_Kim</strain>
    </source>
</reference>
<dbReference type="GeneID" id="71989218"/>
<accession>A0A9Q8UTX5</accession>
<dbReference type="OrthoDB" id="3935813at2759"/>
<evidence type="ECO:0000313" key="3">
    <source>
        <dbReference type="Proteomes" id="UP000756132"/>
    </source>
</evidence>
<name>A0A9Q8UTX5_PASFU</name>
<protein>
    <submittedName>
        <fullName evidence="2">Uncharacterized protein</fullName>
    </submittedName>
</protein>
<dbReference type="Proteomes" id="UP000756132">
    <property type="component" value="Chromosome 9"/>
</dbReference>
<evidence type="ECO:0000313" key="2">
    <source>
        <dbReference type="EMBL" id="UJO22268.1"/>
    </source>
</evidence>
<dbReference type="OMA" id="CIVLNAT"/>
<feature type="compositionally biased region" description="Basic and acidic residues" evidence="1">
    <location>
        <begin position="95"/>
        <end position="108"/>
    </location>
</feature>
<organism evidence="2 3">
    <name type="scientific">Passalora fulva</name>
    <name type="common">Tomato leaf mold</name>
    <name type="synonym">Cladosporium fulvum</name>
    <dbReference type="NCBI Taxonomy" id="5499"/>
    <lineage>
        <taxon>Eukaryota</taxon>
        <taxon>Fungi</taxon>
        <taxon>Dikarya</taxon>
        <taxon>Ascomycota</taxon>
        <taxon>Pezizomycotina</taxon>
        <taxon>Dothideomycetes</taxon>
        <taxon>Dothideomycetidae</taxon>
        <taxon>Mycosphaerellales</taxon>
        <taxon>Mycosphaerellaceae</taxon>
        <taxon>Fulvia</taxon>
    </lineage>
</organism>
<proteinExistence type="predicted"/>
<feature type="region of interest" description="Disordered" evidence="1">
    <location>
        <begin position="71"/>
        <end position="145"/>
    </location>
</feature>
<sequence>MSKPAGSSWDFEVFKTTASEVEKDRILAIYLNSDVTNTDWEKVTSDLKSASANSVKVSHSNTFKKVEKAGGKIGVAATAPATPKTPTSGKKRKSKAEMEDKVDADSTPKSKKGRKTKKEIAAEAEAEAEEGGEAGVKVEQNDDEL</sequence>
<dbReference type="KEGG" id="ffu:CLAFUR5_09340"/>
<dbReference type="RefSeq" id="XP_047766634.1">
    <property type="nucleotide sequence ID" value="XM_047908488.1"/>
</dbReference>